<comment type="caution">
    <text evidence="1">The sequence shown here is derived from an EMBL/GenBank/DDBJ whole genome shotgun (WGS) entry which is preliminary data.</text>
</comment>
<name>A0A4Q4PZ91_9PLEO</name>
<dbReference type="OrthoDB" id="3789582at2759"/>
<evidence type="ECO:0008006" key="3">
    <source>
        <dbReference type="Google" id="ProtNLM"/>
    </source>
</evidence>
<sequence>MIPYQNGDVEVRIQHARFLVSASVMSQLSPEFHRLFTTRHGLLRESIELPDEDPVAFHLVCQSAHGSFIPQAHISLETLVNMAEAIRRYKIPATSRVHNTVAFSFIVQTLRPETLSTAKLVMLFRVAKVLGSAKYEQLIRDVFLLHPLQLEALPTKQTAGGRNAECVVLLANLMLRGAACRAEVASTLLSLLGSDEILHLQEKSDVAVWILKDSPSLQEIEARLRSMRSAVDLQREQLLDASGAIKEATADIHRYVRTTMEDTREMEDDGADDVVKLDVCHGVKRLEIQVAEDGQMSENSVDVDDLDLERVSSSSTAFEDIEAYSEPVETMLGDYLDIEDDVSVASAKTV</sequence>
<evidence type="ECO:0000313" key="2">
    <source>
        <dbReference type="Proteomes" id="UP000293823"/>
    </source>
</evidence>
<dbReference type="Proteomes" id="UP000293823">
    <property type="component" value="Unassembled WGS sequence"/>
</dbReference>
<reference evidence="2" key="1">
    <citation type="journal article" date="2019" name="bioRxiv">
        <title>Genomics, evolutionary history and diagnostics of the Alternaria alternata species group including apple and Asian pear pathotypes.</title>
        <authorList>
            <person name="Armitage A.D."/>
            <person name="Cockerton H.M."/>
            <person name="Sreenivasaprasad S."/>
            <person name="Woodhall J.W."/>
            <person name="Lane C.R."/>
            <person name="Harrison R.J."/>
            <person name="Clarkson J.P."/>
        </authorList>
    </citation>
    <scope>NUCLEOTIDE SEQUENCE [LARGE SCALE GENOMIC DNA]</scope>
    <source>
        <strain evidence="2">RGR 97.0016</strain>
    </source>
</reference>
<dbReference type="SUPFAM" id="SSF54695">
    <property type="entry name" value="POZ domain"/>
    <property type="match status" value="1"/>
</dbReference>
<evidence type="ECO:0000313" key="1">
    <source>
        <dbReference type="EMBL" id="RYO29290.1"/>
    </source>
</evidence>
<gene>
    <name evidence="1" type="ORF">AA0113_g12079</name>
</gene>
<accession>A0A4Q4PZ91</accession>
<protein>
    <recommendedName>
        <fullName evidence="3">BTB domain-containing protein</fullName>
    </recommendedName>
</protein>
<proteinExistence type="predicted"/>
<keyword evidence="2" id="KW-1185">Reference proteome</keyword>
<dbReference type="InterPro" id="IPR011333">
    <property type="entry name" value="SKP1/BTB/POZ_sf"/>
</dbReference>
<organism evidence="1 2">
    <name type="scientific">Alternaria arborescens</name>
    <dbReference type="NCBI Taxonomy" id="156630"/>
    <lineage>
        <taxon>Eukaryota</taxon>
        <taxon>Fungi</taxon>
        <taxon>Dikarya</taxon>
        <taxon>Ascomycota</taxon>
        <taxon>Pezizomycotina</taxon>
        <taxon>Dothideomycetes</taxon>
        <taxon>Pleosporomycetidae</taxon>
        <taxon>Pleosporales</taxon>
        <taxon>Pleosporineae</taxon>
        <taxon>Pleosporaceae</taxon>
        <taxon>Alternaria</taxon>
        <taxon>Alternaria sect. Alternaria</taxon>
    </lineage>
</organism>
<dbReference type="AlphaFoldDB" id="A0A4Q4PZ91"/>
<dbReference type="EMBL" id="PEJP01000084">
    <property type="protein sequence ID" value="RYO29290.1"/>
    <property type="molecule type" value="Genomic_DNA"/>
</dbReference>